<dbReference type="InterPro" id="IPR029058">
    <property type="entry name" value="AB_hydrolase_fold"/>
</dbReference>
<reference evidence="3 4" key="1">
    <citation type="submission" date="2016-10" db="EMBL/GenBank/DDBJ databases">
        <title>Comparative genomics of Bacillus thuringiensis reveals a path to pathogens against multiple invertebrate hosts.</title>
        <authorList>
            <person name="Zheng J."/>
            <person name="Gao Q."/>
            <person name="Liu H."/>
            <person name="Peng D."/>
            <person name="Ruan L."/>
            <person name="Sun M."/>
        </authorList>
    </citation>
    <scope>NUCLEOTIDE SEQUENCE [LARGE SCALE GENOMIC DNA]</scope>
    <source>
        <strain evidence="3">BGSC 4BM1</strain>
    </source>
</reference>
<dbReference type="InterPro" id="IPR001031">
    <property type="entry name" value="Thioesterase"/>
</dbReference>
<feature type="domain" description="Thioesterase" evidence="2">
    <location>
        <begin position="13"/>
        <end position="235"/>
    </location>
</feature>
<dbReference type="Gene3D" id="3.40.50.1820">
    <property type="entry name" value="alpha/beta hydrolase"/>
    <property type="match status" value="1"/>
</dbReference>
<protein>
    <submittedName>
        <fullName evidence="3">Thioesterase</fullName>
    </submittedName>
</protein>
<dbReference type="AlphaFoldDB" id="A0A243AQV4"/>
<dbReference type="PANTHER" id="PTHR11487">
    <property type="entry name" value="THIOESTERASE"/>
    <property type="match status" value="1"/>
</dbReference>
<dbReference type="EMBL" id="NFDG01000025">
    <property type="protein sequence ID" value="OTY28103.1"/>
    <property type="molecule type" value="Genomic_DNA"/>
</dbReference>
<proteinExistence type="inferred from homology"/>
<sequence>MNIGVSEINKIKVFPIPYAGASVNAYYEWKKLLPDRYELCICELAGRGTRFTEPCYQSVGEASEDIAKRISEQLEYDDEYVIFGHSMGALLTYEIYYKLKQMGTKEPRHLFFSGRDAPHIFEKREDIENMTNETFLTKVEQYGGIPEEFYTKEIMDMFLPILRADFIILDNYKFQPKAEKISCGVSVFYADSDFSTHINEMHKWSEVVEGNVKFHKFKGEHFFLNRYPNDIVNTIVKDTETQNIYQATHLDRLEIRG</sequence>
<comment type="caution">
    <text evidence="3">The sequence shown here is derived from an EMBL/GenBank/DDBJ whole genome shotgun (WGS) entry which is preliminary data.</text>
</comment>
<evidence type="ECO:0000256" key="1">
    <source>
        <dbReference type="ARBA" id="ARBA00007169"/>
    </source>
</evidence>
<dbReference type="Proteomes" id="UP000194860">
    <property type="component" value="Unassembled WGS sequence"/>
</dbReference>
<dbReference type="InterPro" id="IPR012223">
    <property type="entry name" value="TEII"/>
</dbReference>
<dbReference type="SUPFAM" id="SSF53474">
    <property type="entry name" value="alpha/beta-Hydrolases"/>
    <property type="match status" value="1"/>
</dbReference>
<gene>
    <name evidence="3" type="ORF">BK732_03520</name>
</gene>
<dbReference type="GO" id="GO:0008610">
    <property type="term" value="P:lipid biosynthetic process"/>
    <property type="evidence" value="ECO:0007669"/>
    <property type="project" value="TreeGrafter"/>
</dbReference>
<name>A0A243AQV4_BACTU</name>
<comment type="similarity">
    <text evidence="1">Belongs to the thioesterase family.</text>
</comment>
<dbReference type="PANTHER" id="PTHR11487:SF0">
    <property type="entry name" value="S-ACYL FATTY ACID SYNTHASE THIOESTERASE, MEDIUM CHAIN"/>
    <property type="match status" value="1"/>
</dbReference>
<dbReference type="Pfam" id="PF00975">
    <property type="entry name" value="Thioesterase"/>
    <property type="match status" value="1"/>
</dbReference>
<accession>A0A243AQV4</accession>
<organism evidence="3 4">
    <name type="scientific">Bacillus thuringiensis serovar navarrensis</name>
    <dbReference type="NCBI Taxonomy" id="339658"/>
    <lineage>
        <taxon>Bacteria</taxon>
        <taxon>Bacillati</taxon>
        <taxon>Bacillota</taxon>
        <taxon>Bacilli</taxon>
        <taxon>Bacillales</taxon>
        <taxon>Bacillaceae</taxon>
        <taxon>Bacillus</taxon>
        <taxon>Bacillus cereus group</taxon>
    </lineage>
</organism>
<evidence type="ECO:0000259" key="2">
    <source>
        <dbReference type="Pfam" id="PF00975"/>
    </source>
</evidence>
<evidence type="ECO:0000313" key="3">
    <source>
        <dbReference type="EMBL" id="OTY28103.1"/>
    </source>
</evidence>
<evidence type="ECO:0000313" key="4">
    <source>
        <dbReference type="Proteomes" id="UP000194860"/>
    </source>
</evidence>